<protein>
    <submittedName>
        <fullName evidence="1">Uncharacterized protein</fullName>
    </submittedName>
</protein>
<name>A0AAU8EDK4_9VIRU</name>
<evidence type="ECO:0000313" key="1">
    <source>
        <dbReference type="EMBL" id="XCG95974.1"/>
    </source>
</evidence>
<proteinExistence type="predicted"/>
<accession>A0AAU8EDK4</accession>
<reference evidence="1" key="1">
    <citation type="submission" date="2024-05" db="EMBL/GenBank/DDBJ databases">
        <authorList>
            <person name="Ferriol-Gonzalez C."/>
            <person name="Concha-Eloko R."/>
            <person name="Bernabeu-Gimeno M."/>
            <person name="Fernandez-Cuenca F."/>
            <person name="Canada-Garcia J.E."/>
            <person name="Garcia-Cobos S."/>
            <person name="Sanjuan R."/>
            <person name="Domingo-Calap P."/>
        </authorList>
    </citation>
    <scope>NUCLEOTIDE SEQUENCE</scope>
</reference>
<dbReference type="EMBL" id="PP848838">
    <property type="protein sequence ID" value="XCG95974.1"/>
    <property type="molecule type" value="Genomic_DNA"/>
</dbReference>
<organism evidence="1">
    <name type="scientific">Klebsiella phage vB_Kpn13-P3</name>
    <dbReference type="NCBI Taxonomy" id="3230842"/>
    <lineage>
        <taxon>Viruses</taxon>
    </lineage>
</organism>
<sequence length="79" mass="9187">MEKIRVFVSTQSIINNTYAVDLTPEEYAKFAAPITNHECDILPAISELRNHESAKLWDEWWTEEAPVSFTDHDNITYTE</sequence>
<gene>
    <name evidence="1" type="ORF">vBKpn13P3_135</name>
</gene>